<feature type="region of interest" description="Disordered" evidence="1">
    <location>
        <begin position="1"/>
        <end position="54"/>
    </location>
</feature>
<comment type="caution">
    <text evidence="2">The sequence shown here is derived from an EMBL/GenBank/DDBJ whole genome shotgun (WGS) entry which is preliminary data.</text>
</comment>
<feature type="compositionally biased region" description="Basic and acidic residues" evidence="1">
    <location>
        <begin position="269"/>
        <end position="313"/>
    </location>
</feature>
<sequence>MLRCPGFKKQSPLSDIHIPHYTHPTLRSPTIHNTPPSNPSNQGSPPPSPDAHFIPTKEFIPACLRCAGKGMMCSQTTKAKAEGKGRGKDKKCERCQVLKKACERPVKIDSKVRKTVYTNPETGSTYGCPYPTAPLAPSQTPSNQSMVNAEEDVAAPWVNREDLSKTNTAPDRLLEGGPKHHIYQLHHNMLTDAEDEETLSEEQQMQRAQREAELQEFGDHKEYITAPVPTRKIRVIIQSLPDVDEELMAAQRIKTNLKDLSGGFFGTDDQGKNEDRENGEESKEIVDKGGGKGKEKEKEKESEKAEESWKGIDIETGQRFCPE</sequence>
<dbReference type="AlphaFoldDB" id="A0A2S4W2B8"/>
<keyword evidence="3" id="KW-1185">Reference proteome</keyword>
<organism evidence="2 3">
    <name type="scientific">Puccinia striiformis</name>
    <dbReference type="NCBI Taxonomy" id="27350"/>
    <lineage>
        <taxon>Eukaryota</taxon>
        <taxon>Fungi</taxon>
        <taxon>Dikarya</taxon>
        <taxon>Basidiomycota</taxon>
        <taxon>Pucciniomycotina</taxon>
        <taxon>Pucciniomycetes</taxon>
        <taxon>Pucciniales</taxon>
        <taxon>Pucciniaceae</taxon>
        <taxon>Puccinia</taxon>
    </lineage>
</organism>
<reference evidence="2" key="1">
    <citation type="submission" date="2017-12" db="EMBL/GenBank/DDBJ databases">
        <title>Gene loss provides genomic basis for host adaptation in cereal stripe rust fungi.</title>
        <authorList>
            <person name="Xia C."/>
        </authorList>
    </citation>
    <scope>NUCLEOTIDE SEQUENCE [LARGE SCALE GENOMIC DNA]</scope>
    <source>
        <strain evidence="2">93-210</strain>
    </source>
</reference>
<proteinExistence type="predicted"/>
<dbReference type="VEuPathDB" id="FungiDB:PSTT_01729"/>
<evidence type="ECO:0000313" key="3">
    <source>
        <dbReference type="Proteomes" id="UP000239156"/>
    </source>
</evidence>
<feature type="region of interest" description="Disordered" evidence="1">
    <location>
        <begin position="259"/>
        <end position="323"/>
    </location>
</feature>
<dbReference type="EMBL" id="PKSL01000010">
    <property type="protein sequence ID" value="POW15945.1"/>
    <property type="molecule type" value="Genomic_DNA"/>
</dbReference>
<dbReference type="Proteomes" id="UP000239156">
    <property type="component" value="Unassembled WGS sequence"/>
</dbReference>
<accession>A0A2S4W2B8</accession>
<protein>
    <submittedName>
        <fullName evidence="2">Uncharacterized protein</fullName>
    </submittedName>
</protein>
<evidence type="ECO:0000256" key="1">
    <source>
        <dbReference type="SAM" id="MobiDB-lite"/>
    </source>
</evidence>
<feature type="compositionally biased region" description="Polar residues" evidence="1">
    <location>
        <begin position="25"/>
        <end position="34"/>
    </location>
</feature>
<name>A0A2S4W2B8_9BASI</name>
<dbReference type="VEuPathDB" id="FungiDB:PSHT_00685"/>
<evidence type="ECO:0000313" key="2">
    <source>
        <dbReference type="EMBL" id="POW15945.1"/>
    </source>
</evidence>
<gene>
    <name evidence="2" type="ORF">PSTT_01729</name>
</gene>